<reference evidence="6" key="1">
    <citation type="submission" date="2021-11" db="EMBL/GenBank/DDBJ databases">
        <authorList>
            <person name="Schell T."/>
        </authorList>
    </citation>
    <scope>NUCLEOTIDE SEQUENCE</scope>
    <source>
        <strain evidence="6">M5</strain>
    </source>
</reference>
<comment type="similarity">
    <text evidence="2">Belongs to the THOC7 family.</text>
</comment>
<dbReference type="Pfam" id="PF05615">
    <property type="entry name" value="THOC7"/>
    <property type="match status" value="1"/>
</dbReference>
<comment type="subcellular location">
    <subcellularLocation>
        <location evidence="1">Nucleus</location>
    </subcellularLocation>
</comment>
<dbReference type="GO" id="GO:0006397">
    <property type="term" value="P:mRNA processing"/>
    <property type="evidence" value="ECO:0007669"/>
    <property type="project" value="InterPro"/>
</dbReference>
<dbReference type="EMBL" id="CAKKLH010000103">
    <property type="protein sequence ID" value="CAH0103204.1"/>
    <property type="molecule type" value="Genomic_DNA"/>
</dbReference>
<evidence type="ECO:0000313" key="6">
    <source>
        <dbReference type="EMBL" id="CAH0103204.1"/>
    </source>
</evidence>
<dbReference type="GO" id="GO:0000445">
    <property type="term" value="C:THO complex part of transcription export complex"/>
    <property type="evidence" value="ECO:0007669"/>
    <property type="project" value="InterPro"/>
</dbReference>
<evidence type="ECO:0000256" key="1">
    <source>
        <dbReference type="ARBA" id="ARBA00004123"/>
    </source>
</evidence>
<gene>
    <name evidence="6" type="ORF">DGAL_LOCUS5738</name>
</gene>
<comment type="caution">
    <text evidence="6">The sequence shown here is derived from an EMBL/GenBank/DDBJ whole genome shotgun (WGS) entry which is preliminary data.</text>
</comment>
<evidence type="ECO:0008006" key="8">
    <source>
        <dbReference type="Google" id="ProtNLM"/>
    </source>
</evidence>
<protein>
    <recommendedName>
        <fullName evidence="8">THO complex subunit 7</fullName>
    </recommendedName>
</protein>
<dbReference type="GO" id="GO:0006406">
    <property type="term" value="P:mRNA export from nucleus"/>
    <property type="evidence" value="ECO:0007669"/>
    <property type="project" value="TreeGrafter"/>
</dbReference>
<keyword evidence="3 5" id="KW-0175">Coiled coil</keyword>
<name>A0A8J2RN36_9CRUS</name>
<dbReference type="OrthoDB" id="205166at2759"/>
<feature type="coiled-coil region" evidence="5">
    <location>
        <begin position="90"/>
        <end position="171"/>
    </location>
</feature>
<organism evidence="6 7">
    <name type="scientific">Daphnia galeata</name>
    <dbReference type="NCBI Taxonomy" id="27404"/>
    <lineage>
        <taxon>Eukaryota</taxon>
        <taxon>Metazoa</taxon>
        <taxon>Ecdysozoa</taxon>
        <taxon>Arthropoda</taxon>
        <taxon>Crustacea</taxon>
        <taxon>Branchiopoda</taxon>
        <taxon>Diplostraca</taxon>
        <taxon>Cladocera</taxon>
        <taxon>Anomopoda</taxon>
        <taxon>Daphniidae</taxon>
        <taxon>Daphnia</taxon>
    </lineage>
</organism>
<keyword evidence="7" id="KW-1185">Reference proteome</keyword>
<proteinExistence type="inferred from homology"/>
<dbReference type="InterPro" id="IPR008501">
    <property type="entry name" value="THOC7/Mft1"/>
</dbReference>
<evidence type="ECO:0000313" key="7">
    <source>
        <dbReference type="Proteomes" id="UP000789390"/>
    </source>
</evidence>
<evidence type="ECO:0000256" key="5">
    <source>
        <dbReference type="SAM" id="Coils"/>
    </source>
</evidence>
<dbReference type="AlphaFoldDB" id="A0A8J2RN36"/>
<dbReference type="Proteomes" id="UP000789390">
    <property type="component" value="Unassembled WGS sequence"/>
</dbReference>
<evidence type="ECO:0000256" key="3">
    <source>
        <dbReference type="ARBA" id="ARBA00023054"/>
    </source>
</evidence>
<sequence>MNYHHVLYFVEEIIRRKLLFDGEGTGDERRLNTLLKSFLTWSNSRDSVEETKASYARIVAQIALCEFSATKSLRCCEMNTAEQQHYDDLYNQIEEGIVSAKKDIEATKKELQEARQIRRNKMEYDALAAIIQTQPDRKSNQEKLSLLRRELEASECECRKLEVKLEQRRKQFHLLISTIQGLQQLLTDDEAS</sequence>
<accession>A0A8J2RN36</accession>
<dbReference type="PANTHER" id="PTHR23405:SF5">
    <property type="entry name" value="THO COMPLEX SUBUNIT 7 HOMOLOG"/>
    <property type="match status" value="1"/>
</dbReference>
<evidence type="ECO:0000256" key="4">
    <source>
        <dbReference type="ARBA" id="ARBA00023242"/>
    </source>
</evidence>
<keyword evidence="4" id="KW-0539">Nucleus</keyword>
<evidence type="ECO:0000256" key="2">
    <source>
        <dbReference type="ARBA" id="ARBA00006482"/>
    </source>
</evidence>
<dbReference type="PANTHER" id="PTHR23405">
    <property type="entry name" value="MAINTENANCE OF KILLER 16 MAK16 PROTEIN-RELATED"/>
    <property type="match status" value="1"/>
</dbReference>